<name>A0A1I2TDS0_9CORY</name>
<feature type="transmembrane region" description="Helical" evidence="2">
    <location>
        <begin position="178"/>
        <end position="196"/>
    </location>
</feature>
<protein>
    <submittedName>
        <fullName evidence="3">Uncharacterized membrane protein</fullName>
    </submittedName>
</protein>
<evidence type="ECO:0000256" key="2">
    <source>
        <dbReference type="SAM" id="Phobius"/>
    </source>
</evidence>
<dbReference type="PANTHER" id="PTHR41771:SF1">
    <property type="entry name" value="MEMBRANE PROTEIN"/>
    <property type="match status" value="1"/>
</dbReference>
<dbReference type="Proteomes" id="UP000199065">
    <property type="component" value="Unassembled WGS sequence"/>
</dbReference>
<keyword evidence="4" id="KW-1185">Reference proteome</keyword>
<keyword evidence="2" id="KW-0472">Membrane</keyword>
<dbReference type="STRING" id="185761.SAMN05660282_01441"/>
<feature type="transmembrane region" description="Helical" evidence="2">
    <location>
        <begin position="39"/>
        <end position="60"/>
    </location>
</feature>
<dbReference type="AlphaFoldDB" id="A0A1I2TDS0"/>
<dbReference type="Pfam" id="PF07907">
    <property type="entry name" value="YibE_F"/>
    <property type="match status" value="1"/>
</dbReference>
<feature type="transmembrane region" description="Helical" evidence="2">
    <location>
        <begin position="256"/>
        <end position="275"/>
    </location>
</feature>
<organism evidence="3 4">
    <name type="scientific">Corynebacterium spheniscorum</name>
    <dbReference type="NCBI Taxonomy" id="185761"/>
    <lineage>
        <taxon>Bacteria</taxon>
        <taxon>Bacillati</taxon>
        <taxon>Actinomycetota</taxon>
        <taxon>Actinomycetes</taxon>
        <taxon>Mycobacteriales</taxon>
        <taxon>Corynebacteriaceae</taxon>
        <taxon>Corynebacterium</taxon>
    </lineage>
</organism>
<keyword evidence="2" id="KW-0812">Transmembrane</keyword>
<dbReference type="PANTHER" id="PTHR41771">
    <property type="entry name" value="MEMBRANE PROTEIN-RELATED"/>
    <property type="match status" value="1"/>
</dbReference>
<dbReference type="RefSeq" id="WP_177180105.1">
    <property type="nucleotide sequence ID" value="NZ_FOPJ01000008.1"/>
</dbReference>
<proteinExistence type="predicted"/>
<feature type="transmembrane region" description="Helical" evidence="2">
    <location>
        <begin position="228"/>
        <end position="249"/>
    </location>
</feature>
<evidence type="ECO:0000256" key="1">
    <source>
        <dbReference type="SAM" id="MobiDB-lite"/>
    </source>
</evidence>
<gene>
    <name evidence="3" type="ORF">SAMN05660282_01441</name>
</gene>
<sequence>MGKHSVRADEVRENNHDAPHTSSSAIHPQTHPHTRVWRIALSIFIALFGLFGIIGGIKLWPGDAPANISPEFRATYPMNQTLVDGVISHVDQGPCSSPSLGVAFDSSPVNSLEETSERCDRAIVDITSGQSAGKHTLLITHGQAGEPTLEQGAHIRLSETINSDGAVVYAFADYDRHTVLIIWAIIIIAAIIAFAAWRGVRALGGLAITFLVVAGFLLPVLVHGKNPLFAAMVSGALILIPVVFLVHGWNWKSASALGGTLVALGLAGVLAHYAISTNQLRGLGSEDNLRILLYLPEVSVTGLMLCGFVIGALGVLNDVTISQASTINELSEIDPSAGPLRLFFGAMRVGRDHIASMVYTLVLTYTGAALPMLLLVSVSERPFIDTLTSDIMTTELLRSGVGALALTLAVPVTTLIAAFTVPEHD</sequence>
<dbReference type="InterPro" id="IPR012507">
    <property type="entry name" value="YibE_F"/>
</dbReference>
<feature type="transmembrane region" description="Helical" evidence="2">
    <location>
        <begin position="396"/>
        <end position="421"/>
    </location>
</feature>
<evidence type="ECO:0000313" key="4">
    <source>
        <dbReference type="Proteomes" id="UP000199065"/>
    </source>
</evidence>
<keyword evidence="2" id="KW-1133">Transmembrane helix</keyword>
<accession>A0A1I2TDS0</accession>
<reference evidence="3 4" key="1">
    <citation type="submission" date="2016-10" db="EMBL/GenBank/DDBJ databases">
        <authorList>
            <person name="de Groot N.N."/>
        </authorList>
    </citation>
    <scope>NUCLEOTIDE SEQUENCE [LARGE SCALE GENOMIC DNA]</scope>
    <source>
        <strain>J11</strain>
        <strain evidence="4">PG 39</strain>
    </source>
</reference>
<feature type="transmembrane region" description="Helical" evidence="2">
    <location>
        <begin position="357"/>
        <end position="376"/>
    </location>
</feature>
<feature type="transmembrane region" description="Helical" evidence="2">
    <location>
        <begin position="295"/>
        <end position="316"/>
    </location>
</feature>
<dbReference type="EMBL" id="FOPJ01000008">
    <property type="protein sequence ID" value="SFG62935.1"/>
    <property type="molecule type" value="Genomic_DNA"/>
</dbReference>
<feature type="transmembrane region" description="Helical" evidence="2">
    <location>
        <begin position="203"/>
        <end position="222"/>
    </location>
</feature>
<evidence type="ECO:0000313" key="3">
    <source>
        <dbReference type="EMBL" id="SFG62935.1"/>
    </source>
</evidence>
<feature type="region of interest" description="Disordered" evidence="1">
    <location>
        <begin position="1"/>
        <end position="29"/>
    </location>
</feature>
<feature type="compositionally biased region" description="Basic and acidic residues" evidence="1">
    <location>
        <begin position="1"/>
        <end position="19"/>
    </location>
</feature>